<protein>
    <submittedName>
        <fullName evidence="2 3">Uncharacterized protein</fullName>
    </submittedName>
</protein>
<reference evidence="2" key="2">
    <citation type="submission" date="2010-07" db="EMBL/GenBank/DDBJ databases">
        <authorList>
            <consortium name="The Broad Institute Genome Sequencing Platform"/>
            <consortium name="Broad Institute Genome Sequencing Center for Infectious Disease"/>
            <person name="Ma L.-J."/>
            <person name="Dead R."/>
            <person name="Young S."/>
            <person name="Zeng Q."/>
            <person name="Koehrsen M."/>
            <person name="Alvarado L."/>
            <person name="Berlin A."/>
            <person name="Chapman S.B."/>
            <person name="Chen Z."/>
            <person name="Freedman E."/>
            <person name="Gellesch M."/>
            <person name="Goldberg J."/>
            <person name="Griggs A."/>
            <person name="Gujja S."/>
            <person name="Heilman E.R."/>
            <person name="Heiman D."/>
            <person name="Hepburn T."/>
            <person name="Howarth C."/>
            <person name="Jen D."/>
            <person name="Larson L."/>
            <person name="Mehta T."/>
            <person name="Neiman D."/>
            <person name="Pearson M."/>
            <person name="Roberts A."/>
            <person name="Saif S."/>
            <person name="Shea T."/>
            <person name="Shenoy N."/>
            <person name="Sisk P."/>
            <person name="Stolte C."/>
            <person name="Sykes S."/>
            <person name="Walk T."/>
            <person name="White J."/>
            <person name="Yandava C."/>
            <person name="Haas B."/>
            <person name="Nusbaum C."/>
            <person name="Birren B."/>
        </authorList>
    </citation>
    <scope>NUCLEOTIDE SEQUENCE</scope>
    <source>
        <strain evidence="2">R3-111a-1</strain>
    </source>
</reference>
<evidence type="ECO:0000256" key="1">
    <source>
        <dbReference type="SAM" id="MobiDB-lite"/>
    </source>
</evidence>
<evidence type="ECO:0000313" key="3">
    <source>
        <dbReference type="EnsemblFungi" id="EJT70858"/>
    </source>
</evidence>
<dbReference type="RefSeq" id="XP_009228036.1">
    <property type="nucleotide sequence ID" value="XM_009229772.1"/>
</dbReference>
<proteinExistence type="predicted"/>
<gene>
    <name evidence="3" type="primary">20352339</name>
    <name evidence="2" type="ORF">GGTG_11881</name>
</gene>
<feature type="region of interest" description="Disordered" evidence="1">
    <location>
        <begin position="1"/>
        <end position="30"/>
    </location>
</feature>
<organism evidence="2">
    <name type="scientific">Gaeumannomyces tritici (strain R3-111a-1)</name>
    <name type="common">Wheat and barley take-all root rot fungus</name>
    <name type="synonym">Gaeumannomyces graminis var. tritici</name>
    <dbReference type="NCBI Taxonomy" id="644352"/>
    <lineage>
        <taxon>Eukaryota</taxon>
        <taxon>Fungi</taxon>
        <taxon>Dikarya</taxon>
        <taxon>Ascomycota</taxon>
        <taxon>Pezizomycotina</taxon>
        <taxon>Sordariomycetes</taxon>
        <taxon>Sordariomycetidae</taxon>
        <taxon>Magnaporthales</taxon>
        <taxon>Magnaporthaceae</taxon>
        <taxon>Gaeumannomyces</taxon>
    </lineage>
</organism>
<reference evidence="3" key="4">
    <citation type="journal article" date="2015" name="G3 (Bethesda)">
        <title>Genome sequences of three phytopathogenic species of the Magnaporthaceae family of fungi.</title>
        <authorList>
            <person name="Okagaki L.H."/>
            <person name="Nunes C.C."/>
            <person name="Sailsbery J."/>
            <person name="Clay B."/>
            <person name="Brown D."/>
            <person name="John T."/>
            <person name="Oh Y."/>
            <person name="Young N."/>
            <person name="Fitzgerald M."/>
            <person name="Haas B.J."/>
            <person name="Zeng Q."/>
            <person name="Young S."/>
            <person name="Adiconis X."/>
            <person name="Fan L."/>
            <person name="Levin J.Z."/>
            <person name="Mitchell T.K."/>
            <person name="Okubara P.A."/>
            <person name="Farman M.L."/>
            <person name="Kohn L.M."/>
            <person name="Birren B."/>
            <person name="Ma L.-J."/>
            <person name="Dean R.A."/>
        </authorList>
    </citation>
    <scope>NUCLEOTIDE SEQUENCE</scope>
    <source>
        <strain evidence="3">R3-111a-1</strain>
    </source>
</reference>
<keyword evidence="4" id="KW-1185">Reference proteome</keyword>
<reference evidence="3" key="5">
    <citation type="submission" date="2018-04" db="UniProtKB">
        <authorList>
            <consortium name="EnsemblFungi"/>
        </authorList>
    </citation>
    <scope>IDENTIFICATION</scope>
    <source>
        <strain evidence="3">R3-111a-1</strain>
    </source>
</reference>
<evidence type="ECO:0000313" key="4">
    <source>
        <dbReference type="Proteomes" id="UP000006039"/>
    </source>
</evidence>
<dbReference type="EMBL" id="GL385401">
    <property type="protein sequence ID" value="EJT70858.1"/>
    <property type="molecule type" value="Genomic_DNA"/>
</dbReference>
<reference evidence="4" key="1">
    <citation type="submission" date="2010-07" db="EMBL/GenBank/DDBJ databases">
        <title>The genome sequence of Gaeumannomyces graminis var. tritici strain R3-111a-1.</title>
        <authorList>
            <consortium name="The Broad Institute Genome Sequencing Platform"/>
            <person name="Ma L.-J."/>
            <person name="Dead R."/>
            <person name="Young S."/>
            <person name="Zeng Q."/>
            <person name="Koehrsen M."/>
            <person name="Alvarado L."/>
            <person name="Berlin A."/>
            <person name="Chapman S.B."/>
            <person name="Chen Z."/>
            <person name="Freedman E."/>
            <person name="Gellesch M."/>
            <person name="Goldberg J."/>
            <person name="Griggs A."/>
            <person name="Gujja S."/>
            <person name="Heilman E.R."/>
            <person name="Heiman D."/>
            <person name="Hepburn T."/>
            <person name="Howarth C."/>
            <person name="Jen D."/>
            <person name="Larson L."/>
            <person name="Mehta T."/>
            <person name="Neiman D."/>
            <person name="Pearson M."/>
            <person name="Roberts A."/>
            <person name="Saif S."/>
            <person name="Shea T."/>
            <person name="Shenoy N."/>
            <person name="Sisk P."/>
            <person name="Stolte C."/>
            <person name="Sykes S."/>
            <person name="Walk T."/>
            <person name="White J."/>
            <person name="Yandava C."/>
            <person name="Haas B."/>
            <person name="Nusbaum C."/>
            <person name="Birren B."/>
        </authorList>
    </citation>
    <scope>NUCLEOTIDE SEQUENCE [LARGE SCALE GENOMIC DNA]</scope>
    <source>
        <strain evidence="4">R3-111a-1</strain>
    </source>
</reference>
<accession>J3PEF0</accession>
<evidence type="ECO:0000313" key="2">
    <source>
        <dbReference type="EMBL" id="EJT70858.1"/>
    </source>
</evidence>
<dbReference type="HOGENOM" id="CLU_1602828_0_0_1"/>
<dbReference type="Proteomes" id="UP000006039">
    <property type="component" value="Unassembled WGS sequence"/>
</dbReference>
<dbReference type="GeneID" id="20352339"/>
<reference evidence="2" key="3">
    <citation type="submission" date="2010-09" db="EMBL/GenBank/DDBJ databases">
        <title>Annotation of Gaeumannomyces graminis var. tritici R3-111a-1.</title>
        <authorList>
            <consortium name="The Broad Institute Genome Sequencing Platform"/>
            <person name="Ma L.-J."/>
            <person name="Dead R."/>
            <person name="Young S.K."/>
            <person name="Zeng Q."/>
            <person name="Gargeya S."/>
            <person name="Fitzgerald M."/>
            <person name="Haas B."/>
            <person name="Abouelleil A."/>
            <person name="Alvarado L."/>
            <person name="Arachchi H.M."/>
            <person name="Berlin A."/>
            <person name="Brown A."/>
            <person name="Chapman S.B."/>
            <person name="Chen Z."/>
            <person name="Dunbar C."/>
            <person name="Freedman E."/>
            <person name="Gearin G."/>
            <person name="Gellesch M."/>
            <person name="Goldberg J."/>
            <person name="Griggs A."/>
            <person name="Gujja S."/>
            <person name="Heiman D."/>
            <person name="Howarth C."/>
            <person name="Larson L."/>
            <person name="Lui A."/>
            <person name="MacDonald P.J.P."/>
            <person name="Mehta T."/>
            <person name="Montmayeur A."/>
            <person name="Murphy C."/>
            <person name="Neiman D."/>
            <person name="Pearson M."/>
            <person name="Priest M."/>
            <person name="Roberts A."/>
            <person name="Saif S."/>
            <person name="Shea T."/>
            <person name="Shenoy N."/>
            <person name="Sisk P."/>
            <person name="Stolte C."/>
            <person name="Sykes S."/>
            <person name="Yandava C."/>
            <person name="Wortman J."/>
            <person name="Nusbaum C."/>
            <person name="Birren B."/>
        </authorList>
    </citation>
    <scope>NUCLEOTIDE SEQUENCE</scope>
    <source>
        <strain evidence="2">R3-111a-1</strain>
    </source>
</reference>
<dbReference type="VEuPathDB" id="FungiDB:GGTG_11881"/>
<name>J3PEF0_GAET3</name>
<dbReference type="EnsemblFungi" id="EJT70858">
    <property type="protein sequence ID" value="EJT70858"/>
    <property type="gene ID" value="GGTG_11881"/>
</dbReference>
<dbReference type="AlphaFoldDB" id="J3PEF0"/>
<sequence>MESSYVPPVGKKTSKPPRPVHGQRPAQRPSRHVCFVSQPAQAGVSWQHDAISTLRVPAYSEATVSWEQAAVFLLRFAGANAEWGKALPRRRAWKQRVWLTPPVRGQSRASRARWRLTQPRLQALGSALYDPVVIFDELDHSPYCDAKSLHVFHFDRGPLAGDLRTF</sequence>